<dbReference type="GO" id="GO:0004519">
    <property type="term" value="F:endonuclease activity"/>
    <property type="evidence" value="ECO:0007669"/>
    <property type="project" value="UniProtKB-KW"/>
</dbReference>
<dbReference type="Proteomes" id="UP000199321">
    <property type="component" value="Unassembled WGS sequence"/>
</dbReference>
<name>A0A1G7D1Z7_9FLAO</name>
<dbReference type="STRING" id="227084.SAMN05421855_101684"/>
<evidence type="ECO:0000313" key="2">
    <source>
        <dbReference type="EMBL" id="SDE45060.1"/>
    </source>
</evidence>
<gene>
    <name evidence="2" type="ORF">SAMN05421855_101684</name>
</gene>
<dbReference type="SUPFAM" id="SSF54060">
    <property type="entry name" value="His-Me finger endonucleases"/>
    <property type="match status" value="1"/>
</dbReference>
<dbReference type="Pfam" id="PF13392">
    <property type="entry name" value="HNH_3"/>
    <property type="match status" value="1"/>
</dbReference>
<keyword evidence="3" id="KW-1185">Reference proteome</keyword>
<dbReference type="InterPro" id="IPR044925">
    <property type="entry name" value="His-Me_finger_sf"/>
</dbReference>
<keyword evidence="2" id="KW-0378">Hydrolase</keyword>
<reference evidence="2 3" key="1">
    <citation type="submission" date="2016-10" db="EMBL/GenBank/DDBJ databases">
        <authorList>
            <person name="de Groot N.N."/>
        </authorList>
    </citation>
    <scope>NUCLEOTIDE SEQUENCE [LARGE SCALE GENOMIC DNA]</scope>
    <source>
        <strain evidence="2 3">DSM 16195</strain>
    </source>
</reference>
<feature type="domain" description="HNH nuclease" evidence="1">
    <location>
        <begin position="67"/>
        <end position="109"/>
    </location>
</feature>
<dbReference type="InterPro" id="IPR003615">
    <property type="entry name" value="HNH_nuc"/>
</dbReference>
<protein>
    <submittedName>
        <fullName evidence="2">HNH endonuclease</fullName>
    </submittedName>
</protein>
<organism evidence="2 3">
    <name type="scientific">Ulvibacter litoralis</name>
    <dbReference type="NCBI Taxonomy" id="227084"/>
    <lineage>
        <taxon>Bacteria</taxon>
        <taxon>Pseudomonadati</taxon>
        <taxon>Bacteroidota</taxon>
        <taxon>Flavobacteriia</taxon>
        <taxon>Flavobacteriales</taxon>
        <taxon>Flavobacteriaceae</taxon>
        <taxon>Ulvibacter</taxon>
    </lineage>
</organism>
<sequence length="186" mass="21913">MIINLRNEVWKDYKKDIWRDNEIFKISNYGRVLRFKYNPDGELMKLYSLGGYFVFSCLKKEGKTDLVYVHRAVAELFLEPVEGGIYVIHKNFDKADNNATNLQFVDRKQLFAHNKTNPAVIKAKEKALLNPKYSKLSAGKVRMIKRKIFDPNRKTRMRLIAKQFGISEMQLYRIKSGENWGHIVDY</sequence>
<dbReference type="EMBL" id="FNBA01000001">
    <property type="protein sequence ID" value="SDE45060.1"/>
    <property type="molecule type" value="Genomic_DNA"/>
</dbReference>
<dbReference type="Gene3D" id="3.90.75.20">
    <property type="match status" value="1"/>
</dbReference>
<keyword evidence="2" id="KW-0255">Endonuclease</keyword>
<dbReference type="AlphaFoldDB" id="A0A1G7D1Z7"/>
<accession>A0A1G7D1Z7</accession>
<evidence type="ECO:0000313" key="3">
    <source>
        <dbReference type="Proteomes" id="UP000199321"/>
    </source>
</evidence>
<keyword evidence="2" id="KW-0540">Nuclease</keyword>
<dbReference type="RefSeq" id="WP_229792577.1">
    <property type="nucleotide sequence ID" value="NZ_BMWO01000001.1"/>
</dbReference>
<evidence type="ECO:0000259" key="1">
    <source>
        <dbReference type="Pfam" id="PF13392"/>
    </source>
</evidence>
<proteinExistence type="predicted"/>